<name>A0A5C0VK76_9SPHI</name>
<evidence type="ECO:0000256" key="2">
    <source>
        <dbReference type="ARBA" id="ARBA00006275"/>
    </source>
</evidence>
<keyword evidence="5" id="KW-0998">Cell outer membrane</keyword>
<dbReference type="EMBL" id="CP043329">
    <property type="protein sequence ID" value="QEK53115.1"/>
    <property type="molecule type" value="Genomic_DNA"/>
</dbReference>
<dbReference type="RefSeq" id="WP_149075750.1">
    <property type="nucleotide sequence ID" value="NZ_CP043329.1"/>
</dbReference>
<comment type="subcellular location">
    <subcellularLocation>
        <location evidence="1">Cell outer membrane</location>
    </subcellularLocation>
</comment>
<dbReference type="InterPro" id="IPR012944">
    <property type="entry name" value="SusD_RagB_dom"/>
</dbReference>
<evidence type="ECO:0000313" key="8">
    <source>
        <dbReference type="EMBL" id="QEK53115.1"/>
    </source>
</evidence>
<accession>A0A5C0VK76</accession>
<gene>
    <name evidence="8" type="ORF">FYC62_16585</name>
</gene>
<dbReference type="Gene3D" id="1.25.40.390">
    <property type="match status" value="1"/>
</dbReference>
<dbReference type="KEGG" id="pej:FYC62_16585"/>
<sequence length="569" mass="64780">MKFFSKKYIYMVFIGTTITLGACNKALDVGPKGSLNEEQVATPERADGFVIAAYSQLGNDEINRAFSMYQYGDIRSDDAYKGGGGINDGDVFHRMETFVSSRPDQWNYDAIWFNIYVGIRRANEGLRILNKFNKDEFPLLETRKAELRFLRGYWYLMLENLFKNIPYIDETVAPEDYQAIGNDVFTRDQILEKIALDFEFAANTLPAEQPQIGRANKYAAYAFLAKTRLFQAYKQDAAHQVTNVDLAILEKVVKAADEALNSSYKLEPDFANNFLPGSFENGREAFMSVQFSLNDGAGLGRVNFGDMLTVPQGIGCCDFKKPSQSLVNSFKTNGGVPLFDIYNNQDVNFNSNTVDPRLDHTISRPDAPWKYEPTRVVTESWARNPALYGYYNSMKENVSPDCDCFINLAPFFGNSKTRILIRVADVILFKAEALIELGRQNEALPLINQIRTRAASSVSKLRKANGQLTSLYAVSNYVPGVNVVWNQLNARKALRFERRLEMALEGGRFFDLIRWGVAEQEMNAFFQKEKVNRSIYQSAQFTKGRDEYLPIPQNQIFFSKNLYKQNPKY</sequence>
<dbReference type="AlphaFoldDB" id="A0A5C0VK76"/>
<reference evidence="8 9" key="1">
    <citation type="submission" date="2019-08" db="EMBL/GenBank/DDBJ databases">
        <title>Pedobacter sp. nov., isolated from Han river, South Korea.</title>
        <authorList>
            <person name="Lee D.-H."/>
            <person name="Kim Y.-S."/>
            <person name="Hwang E.-M."/>
            <person name="Le Tran T.C."/>
            <person name="Cha C.-J."/>
        </authorList>
    </citation>
    <scope>NUCLEOTIDE SEQUENCE [LARGE SCALE GENOMIC DNA]</scope>
    <source>
        <strain evidence="8 9">CJ43</strain>
    </source>
</reference>
<dbReference type="GO" id="GO:0009279">
    <property type="term" value="C:cell outer membrane"/>
    <property type="evidence" value="ECO:0007669"/>
    <property type="project" value="UniProtKB-SubCell"/>
</dbReference>
<organism evidence="8 9">
    <name type="scientific">Pedobacter aquae</name>
    <dbReference type="NCBI Taxonomy" id="2605747"/>
    <lineage>
        <taxon>Bacteria</taxon>
        <taxon>Pseudomonadati</taxon>
        <taxon>Bacteroidota</taxon>
        <taxon>Sphingobacteriia</taxon>
        <taxon>Sphingobacteriales</taxon>
        <taxon>Sphingobacteriaceae</taxon>
        <taxon>Pedobacter</taxon>
    </lineage>
</organism>
<evidence type="ECO:0000256" key="4">
    <source>
        <dbReference type="ARBA" id="ARBA00023136"/>
    </source>
</evidence>
<evidence type="ECO:0000256" key="3">
    <source>
        <dbReference type="ARBA" id="ARBA00022729"/>
    </source>
</evidence>
<keyword evidence="9" id="KW-1185">Reference proteome</keyword>
<evidence type="ECO:0000259" key="6">
    <source>
        <dbReference type="Pfam" id="PF07980"/>
    </source>
</evidence>
<dbReference type="Pfam" id="PF07980">
    <property type="entry name" value="SusD_RagB"/>
    <property type="match status" value="1"/>
</dbReference>
<evidence type="ECO:0000259" key="7">
    <source>
        <dbReference type="Pfam" id="PF14322"/>
    </source>
</evidence>
<dbReference type="Proteomes" id="UP000323653">
    <property type="component" value="Chromosome"/>
</dbReference>
<dbReference type="InterPro" id="IPR011990">
    <property type="entry name" value="TPR-like_helical_dom_sf"/>
</dbReference>
<proteinExistence type="inferred from homology"/>
<evidence type="ECO:0000313" key="9">
    <source>
        <dbReference type="Proteomes" id="UP000323653"/>
    </source>
</evidence>
<keyword evidence="4" id="KW-0472">Membrane</keyword>
<evidence type="ECO:0000256" key="5">
    <source>
        <dbReference type="ARBA" id="ARBA00023237"/>
    </source>
</evidence>
<dbReference type="SUPFAM" id="SSF48452">
    <property type="entry name" value="TPR-like"/>
    <property type="match status" value="1"/>
</dbReference>
<keyword evidence="3" id="KW-0732">Signal</keyword>
<feature type="domain" description="RagB/SusD" evidence="6">
    <location>
        <begin position="314"/>
        <end position="569"/>
    </location>
</feature>
<dbReference type="Pfam" id="PF14322">
    <property type="entry name" value="SusD-like_3"/>
    <property type="match status" value="1"/>
</dbReference>
<feature type="domain" description="SusD-like N-terminal" evidence="7">
    <location>
        <begin position="104"/>
        <end position="227"/>
    </location>
</feature>
<dbReference type="PROSITE" id="PS51257">
    <property type="entry name" value="PROKAR_LIPOPROTEIN"/>
    <property type="match status" value="1"/>
</dbReference>
<evidence type="ECO:0000256" key="1">
    <source>
        <dbReference type="ARBA" id="ARBA00004442"/>
    </source>
</evidence>
<comment type="similarity">
    <text evidence="2">Belongs to the SusD family.</text>
</comment>
<protein>
    <submittedName>
        <fullName evidence="8">RagB/SusD family nutrient uptake outer membrane protein</fullName>
    </submittedName>
</protein>
<dbReference type="InterPro" id="IPR033985">
    <property type="entry name" value="SusD-like_N"/>
</dbReference>